<dbReference type="HOGENOM" id="CLU_2832005_0_0_1"/>
<dbReference type="GeneID" id="5981607"/>
<organism evidence="2 3">
    <name type="scientific">Phaeosphaeria nodorum (strain SN15 / ATCC MYA-4574 / FGSC 10173)</name>
    <name type="common">Glume blotch fungus</name>
    <name type="synonym">Parastagonospora nodorum</name>
    <dbReference type="NCBI Taxonomy" id="321614"/>
    <lineage>
        <taxon>Eukaryota</taxon>
        <taxon>Fungi</taxon>
        <taxon>Dikarya</taxon>
        <taxon>Ascomycota</taxon>
        <taxon>Pezizomycotina</taxon>
        <taxon>Dothideomycetes</taxon>
        <taxon>Pleosporomycetidae</taxon>
        <taxon>Pleosporales</taxon>
        <taxon>Pleosporineae</taxon>
        <taxon>Phaeosphaeriaceae</taxon>
        <taxon>Parastagonospora</taxon>
    </lineage>
</organism>
<dbReference type="AlphaFoldDB" id="Q0U0Y8"/>
<dbReference type="RefSeq" id="XP_001804682.1">
    <property type="nucleotide sequence ID" value="XM_001804630.1"/>
</dbReference>
<accession>Q0U0Y8</accession>
<dbReference type="InParanoid" id="Q0U0Y8"/>
<dbReference type="EMBL" id="CH445356">
    <property type="protein sequence ID" value="EAT78038.1"/>
    <property type="molecule type" value="Genomic_DNA"/>
</dbReference>
<feature type="region of interest" description="Disordered" evidence="1">
    <location>
        <begin position="40"/>
        <end position="66"/>
    </location>
</feature>
<sequence>MALWVASMATSPLPALSWNGHLGGLPALSYSAPVTSVMNRRDHNHTSHQDPTSLKQRLTNKITFAR</sequence>
<evidence type="ECO:0000256" key="1">
    <source>
        <dbReference type="SAM" id="MobiDB-lite"/>
    </source>
</evidence>
<name>Q0U0Y8_PHANO</name>
<evidence type="ECO:0000313" key="2">
    <source>
        <dbReference type="EMBL" id="EAT78038.1"/>
    </source>
</evidence>
<reference evidence="3" key="1">
    <citation type="journal article" date="2007" name="Plant Cell">
        <title>Dothideomycete-plant interactions illuminated by genome sequencing and EST analysis of the wheat pathogen Stagonospora nodorum.</title>
        <authorList>
            <person name="Hane J.K."/>
            <person name="Lowe R.G."/>
            <person name="Solomon P.S."/>
            <person name="Tan K.C."/>
            <person name="Schoch C.L."/>
            <person name="Spatafora J.W."/>
            <person name="Crous P.W."/>
            <person name="Kodira C."/>
            <person name="Birren B.W."/>
            <person name="Galagan J.E."/>
            <person name="Torriani S.F."/>
            <person name="McDonald B.A."/>
            <person name="Oliver R.P."/>
        </authorList>
    </citation>
    <scope>NUCLEOTIDE SEQUENCE [LARGE SCALE GENOMIC DNA]</scope>
    <source>
        <strain evidence="3">SN15 / ATCC MYA-4574 / FGSC 10173</strain>
    </source>
</reference>
<proteinExistence type="predicted"/>
<feature type="compositionally biased region" description="Polar residues" evidence="1">
    <location>
        <begin position="49"/>
        <end position="66"/>
    </location>
</feature>
<dbReference type="Proteomes" id="UP000001055">
    <property type="component" value="Unassembled WGS sequence"/>
</dbReference>
<gene>
    <name evidence="2" type="ORF">SNOG_14498</name>
</gene>
<dbReference type="KEGG" id="pno:SNOG_14498"/>
<protein>
    <submittedName>
        <fullName evidence="2">Uncharacterized protein</fullName>
    </submittedName>
</protein>
<evidence type="ECO:0000313" key="3">
    <source>
        <dbReference type="Proteomes" id="UP000001055"/>
    </source>
</evidence>